<dbReference type="RefSeq" id="XP_013428634.1">
    <property type="nucleotide sequence ID" value="XM_013573180.1"/>
</dbReference>
<dbReference type="AlphaFoldDB" id="A0A074WRU0"/>
<dbReference type="HOGENOM" id="CLU_1023024_0_0_1"/>
<proteinExistence type="predicted"/>
<dbReference type="GeneID" id="25413417"/>
<accession>A0A074WRU0</accession>
<reference evidence="1 2" key="1">
    <citation type="journal article" date="2014" name="BMC Genomics">
        <title>Genome sequencing of four Aureobasidium pullulans varieties: biotechnological potential, stress tolerance, and description of new species.</title>
        <authorList>
            <person name="Gostin Ar C."/>
            <person name="Ohm R.A."/>
            <person name="Kogej T."/>
            <person name="Sonjak S."/>
            <person name="Turk M."/>
            <person name="Zajc J."/>
            <person name="Zalar P."/>
            <person name="Grube M."/>
            <person name="Sun H."/>
            <person name="Han J."/>
            <person name="Sharma A."/>
            <person name="Chiniquy J."/>
            <person name="Ngan C.Y."/>
            <person name="Lipzen A."/>
            <person name="Barry K."/>
            <person name="Grigoriev I.V."/>
            <person name="Gunde-Cimerman N."/>
        </authorList>
    </citation>
    <scope>NUCLEOTIDE SEQUENCE [LARGE SCALE GENOMIC DNA]</scope>
    <source>
        <strain evidence="1 2">CBS 147.97</strain>
    </source>
</reference>
<dbReference type="OrthoDB" id="3818673at2759"/>
<organism evidence="1 2">
    <name type="scientific">Aureobasidium namibiae CBS 147.97</name>
    <dbReference type="NCBI Taxonomy" id="1043004"/>
    <lineage>
        <taxon>Eukaryota</taxon>
        <taxon>Fungi</taxon>
        <taxon>Dikarya</taxon>
        <taxon>Ascomycota</taxon>
        <taxon>Pezizomycotina</taxon>
        <taxon>Dothideomycetes</taxon>
        <taxon>Dothideomycetidae</taxon>
        <taxon>Dothideales</taxon>
        <taxon>Saccotheciaceae</taxon>
        <taxon>Aureobasidium</taxon>
    </lineage>
</organism>
<evidence type="ECO:0000313" key="1">
    <source>
        <dbReference type="EMBL" id="KEQ74309.1"/>
    </source>
</evidence>
<protein>
    <submittedName>
        <fullName evidence="1">Uncharacterized protein</fullName>
    </submittedName>
</protein>
<evidence type="ECO:0000313" key="2">
    <source>
        <dbReference type="Proteomes" id="UP000027730"/>
    </source>
</evidence>
<name>A0A074WRU0_9PEZI</name>
<sequence>MTSFLVQSHNHPITKSIIIKMDGSGYSVALGRWLCALQEIHEKGDKADLPIEIRLEIFGHWLRDHQPPWDIRDEIRIPDWVTPMFEDVWFRNTEFILPAFTLTPGSSRQSAAMSLEVHVASFLDRLCRRQRAHATPVTVEVVVDVHADLRLSQDSIRRLLLVAYHLEARKELLNIKVVVDTDSHRGKLEANELIAKPLKDRLQNACSTMQQFKDGSMNMAQVYDSVGRVHDTLGLQGFPRENVAATVLNFMYDVEQKEKAEVKEEQERAKQA</sequence>
<gene>
    <name evidence="1" type="ORF">M436DRAFT_62709</name>
</gene>
<dbReference type="EMBL" id="KL584707">
    <property type="protein sequence ID" value="KEQ74309.1"/>
    <property type="molecule type" value="Genomic_DNA"/>
</dbReference>
<keyword evidence="2" id="KW-1185">Reference proteome</keyword>
<dbReference type="Proteomes" id="UP000027730">
    <property type="component" value="Unassembled WGS sequence"/>
</dbReference>